<dbReference type="EMBL" id="BONZ01000042">
    <property type="protein sequence ID" value="GIH16332.1"/>
    <property type="molecule type" value="Genomic_DNA"/>
</dbReference>
<dbReference type="InterPro" id="IPR008928">
    <property type="entry name" value="6-hairpin_glycosidase_sf"/>
</dbReference>
<keyword evidence="5" id="KW-1185">Reference proteome</keyword>
<dbReference type="Pfam" id="PF14742">
    <property type="entry name" value="GDE_N_bis"/>
    <property type="match status" value="1"/>
</dbReference>
<feature type="domain" description="Putative glycogen debranching enzyme N-terminal" evidence="2">
    <location>
        <begin position="144"/>
        <end position="325"/>
    </location>
</feature>
<proteinExistence type="predicted"/>
<name>A0A8J3VRN4_9ACTN</name>
<dbReference type="InterPro" id="IPR012341">
    <property type="entry name" value="6hp_glycosidase-like_sf"/>
</dbReference>
<dbReference type="InterPro" id="IPR032856">
    <property type="entry name" value="GDE_N_bis"/>
</dbReference>
<evidence type="ECO:0000259" key="1">
    <source>
        <dbReference type="Pfam" id="PF02036"/>
    </source>
</evidence>
<feature type="domain" description="SCP2" evidence="1">
    <location>
        <begin position="16"/>
        <end position="106"/>
    </location>
</feature>
<dbReference type="Proteomes" id="UP000642748">
    <property type="component" value="Unassembled WGS sequence"/>
</dbReference>
<gene>
    <name evidence="4" type="ORF">Raf01_45040</name>
</gene>
<dbReference type="InterPro" id="IPR054491">
    <property type="entry name" value="MGH1-like_GH"/>
</dbReference>
<accession>A0A8J3VRN4</accession>
<dbReference type="GO" id="GO:0005975">
    <property type="term" value="P:carbohydrate metabolic process"/>
    <property type="evidence" value="ECO:0007669"/>
    <property type="project" value="InterPro"/>
</dbReference>
<reference evidence="4" key="1">
    <citation type="submission" date="2021-01" db="EMBL/GenBank/DDBJ databases">
        <title>Whole genome shotgun sequence of Rugosimonospora africana NBRC 104875.</title>
        <authorList>
            <person name="Komaki H."/>
            <person name="Tamura T."/>
        </authorList>
    </citation>
    <scope>NUCLEOTIDE SEQUENCE</scope>
    <source>
        <strain evidence="4">NBRC 104875</strain>
    </source>
</reference>
<dbReference type="InterPro" id="IPR003033">
    <property type="entry name" value="SCP2_sterol-bd_dom"/>
</dbReference>
<dbReference type="AlphaFoldDB" id="A0A8J3VRN4"/>
<dbReference type="Pfam" id="PF22422">
    <property type="entry name" value="MGH1-like_GH"/>
    <property type="match status" value="1"/>
</dbReference>
<protein>
    <recommendedName>
        <fullName evidence="6">Glycogen debranching enzyme (Alpha-1,6-glucosidase)</fullName>
    </recommendedName>
</protein>
<evidence type="ECO:0008006" key="6">
    <source>
        <dbReference type="Google" id="ProtNLM"/>
    </source>
</evidence>
<organism evidence="4 5">
    <name type="scientific">Rugosimonospora africana</name>
    <dbReference type="NCBI Taxonomy" id="556532"/>
    <lineage>
        <taxon>Bacteria</taxon>
        <taxon>Bacillati</taxon>
        <taxon>Actinomycetota</taxon>
        <taxon>Actinomycetes</taxon>
        <taxon>Micromonosporales</taxon>
        <taxon>Micromonosporaceae</taxon>
        <taxon>Rugosimonospora</taxon>
    </lineage>
</organism>
<dbReference type="SUPFAM" id="SSF48208">
    <property type="entry name" value="Six-hairpin glycosidases"/>
    <property type="match status" value="1"/>
</dbReference>
<dbReference type="Gene3D" id="1.50.10.10">
    <property type="match status" value="1"/>
</dbReference>
<evidence type="ECO:0000313" key="5">
    <source>
        <dbReference type="Proteomes" id="UP000642748"/>
    </source>
</evidence>
<dbReference type="SUPFAM" id="SSF55718">
    <property type="entry name" value="SCP-like"/>
    <property type="match status" value="1"/>
</dbReference>
<dbReference type="Gene3D" id="3.30.1050.10">
    <property type="entry name" value="SCP2 sterol-binding domain"/>
    <property type="match status" value="1"/>
</dbReference>
<sequence>MSNPTVEFFADLAERGHDDRFTNVRGTLRFDVQDEDRVRRWLVEIHDGDLSVSEDSEHEAQTRVCTDQTTFDRIVTGEGSPVSAWLRGRFTIEGSLPLMRVFERMFPGRPGSRDPRQVGHTRMVVPEGPPVTEAAAADTGRRILDGNIFAVTDDRGDMAPTPILPTGLFAFDTRFLSLWHLTVDGQGMHPLSVDDLQYYETRYFLVPGTPLHQVSPTMSVVRQQSITGSLVEELTVLNHRDEPADVHIRIDIGCDFTDVCAIRDRNDRKGNYYAQVEFGQLRLGYQRETFCRETVISSTEPAQIDEGGMAFDVRIEPHQNWSTTLHVETLGQDGRDIRRTLQGRHSRAKHQMRQELDSWLAQAPKLRSEWQTLSATYQRSLVDLAALRYQVLGMQTHLPAAGLPWFMTIFNRDTILTSFQTLPFTPEFAVTTLMLGNQRGKKLNDFQDEEPGKIWHEARLGELSAFDEQPLPLFSAADTTPLWLILLDEYERWTGDAALVRQLEPVARLCLAWIDTYADALGTGYIWYQSRNPAKTFENQCWKSSWDAISYQDGRLPNLPRATCELQGYAYDAKVRCARLARTFWNDPVYADELERGAADLRDRFNRDFWIEDRGYYALALDPDGGQVDALTSNIGHLLWSGIVPADRAQRLAQHLTGNRLFSGWGIRTLATDARRYNPVGYHTGSVWPFDNALIAWGLRTYGLAREAALIADAIIDASQYFQNRLPEAFAGYDREQTKYPVEYPHACRPHAMSAGSTLLLLRALLGLDPRGDHLKVEPALPSHIGRLELLDIPGKWGRIDAFGRGRIDIAPPERQA</sequence>
<evidence type="ECO:0000259" key="3">
    <source>
        <dbReference type="Pfam" id="PF22422"/>
    </source>
</evidence>
<evidence type="ECO:0000313" key="4">
    <source>
        <dbReference type="EMBL" id="GIH16332.1"/>
    </source>
</evidence>
<dbReference type="InterPro" id="IPR036527">
    <property type="entry name" value="SCP2_sterol-bd_dom_sf"/>
</dbReference>
<comment type="caution">
    <text evidence="4">The sequence shown here is derived from an EMBL/GenBank/DDBJ whole genome shotgun (WGS) entry which is preliminary data.</text>
</comment>
<dbReference type="RefSeq" id="WP_203919926.1">
    <property type="nucleotide sequence ID" value="NZ_BONZ01000042.1"/>
</dbReference>
<feature type="domain" description="Mannosylglycerate hydrolase MGH1-like glycoside hydrolase" evidence="3">
    <location>
        <begin position="561"/>
        <end position="728"/>
    </location>
</feature>
<dbReference type="Pfam" id="PF02036">
    <property type="entry name" value="SCP2"/>
    <property type="match status" value="1"/>
</dbReference>
<evidence type="ECO:0000259" key="2">
    <source>
        <dbReference type="Pfam" id="PF14742"/>
    </source>
</evidence>